<dbReference type="InterPro" id="IPR029058">
    <property type="entry name" value="AB_hydrolase_fold"/>
</dbReference>
<dbReference type="PROSITE" id="PS50075">
    <property type="entry name" value="CARRIER"/>
    <property type="match status" value="1"/>
</dbReference>
<dbReference type="InterPro" id="IPR036736">
    <property type="entry name" value="ACP-like_sf"/>
</dbReference>
<dbReference type="InterPro" id="IPR001031">
    <property type="entry name" value="Thioesterase"/>
</dbReference>
<dbReference type="PROSITE" id="PS00455">
    <property type="entry name" value="AMP_BINDING"/>
    <property type="match status" value="1"/>
</dbReference>
<dbReference type="SUPFAM" id="SSF56801">
    <property type="entry name" value="Acetyl-CoA synthetase-like"/>
    <property type="match status" value="1"/>
</dbReference>
<dbReference type="PANTHER" id="PTHR24096">
    <property type="entry name" value="LONG-CHAIN-FATTY-ACID--COA LIGASE"/>
    <property type="match status" value="1"/>
</dbReference>
<dbReference type="GO" id="GO:0006633">
    <property type="term" value="P:fatty acid biosynthetic process"/>
    <property type="evidence" value="ECO:0007669"/>
    <property type="project" value="TreeGrafter"/>
</dbReference>
<dbReference type="AlphaFoldDB" id="A0A8H3FR62"/>
<protein>
    <recommendedName>
        <fullName evidence="1">Carrier domain-containing protein</fullName>
    </recommendedName>
</protein>
<dbReference type="Gene3D" id="3.40.50.12780">
    <property type="entry name" value="N-terminal domain of ligase-like"/>
    <property type="match status" value="1"/>
</dbReference>
<dbReference type="Pfam" id="PF00501">
    <property type="entry name" value="AMP-binding"/>
    <property type="match status" value="1"/>
</dbReference>
<dbReference type="OrthoDB" id="10253869at2759"/>
<dbReference type="EMBL" id="CAJPDS010000056">
    <property type="protein sequence ID" value="CAF9930701.1"/>
    <property type="molecule type" value="Genomic_DNA"/>
</dbReference>
<dbReference type="InterPro" id="IPR000873">
    <property type="entry name" value="AMP-dep_synth/lig_dom"/>
</dbReference>
<gene>
    <name evidence="2" type="ORF">HETSPECPRED_007694</name>
</gene>
<dbReference type="PANTHER" id="PTHR24096:SF267">
    <property type="entry name" value="MALONATE--COA LIGASE ACSF3, MITOCHONDRIAL"/>
    <property type="match status" value="1"/>
</dbReference>
<sequence>MQQNLFQLLEAASTTGAGFTIYPPDAKGSATRLSYEQLLQSAESDAKKLSQIEGVTSDSILLLHFDKHVDNIRWFWAATAAGLVPAMSPPFTADLERRKRHLNHLHQLLKSPIVLTSEHLVPDFLENDQLRLTTIQSLEDAPVQNASRVETGAFKDANDTAVLMLTSGSTGNAKAVCLRHGQLISAMQAKSAHHDNTSHDIFLNWIGMDHVAAFSQVHLQAVYLGAEQIHIQATDLLVDPLKFLRLINEHRVSYTFAPNFFMASLIKNLQLEVSDAYDLSCLRVCASGGEANPTETCRRFSELMQKYGAPAGFLSPGFGMTETCAGAFHAKDCPDYDVRKGLDFASLGTAMAGIEMRVVAPDNTPLSDGEIGELQVTGPLVFNKYFNNEQATAEAFTADGWFKTGDRAFIDAESRLNLSGRDKETVIVNGVKYSPTELESVIEETQIPGVTPSYTVVFAYRAPGSHTEGIVVVYLPTFDNTDIEAYAQTSSAIAKASVNLCGVRPYEILAVEKDNLPKTSLGKISRSKVRVDFESGAFADLRARNAKAVQDYRLAQFKAPQTPTEKTIAALISEMFSLDPLEIGLDASIFDLGIDSIALISFLYQLQHKLNIEETISLSLALTSPSVGTMAAALDNLEAGVGEYNPVVPLQASGSKTPLWLVHPGVGEILVFLNLAKTFTDRPVYALRARGFNAGDEVFGSLDEVISTYYTHIKKTQPKGPYAIAGYSFGAMLVFEVIKRLEENGDEVKFFGSFNLPPHIKDRMRQLDFIEVVSHLSYFLGLMTEEHSVKVGPMLHQYSKQQVLDYIVELAPPKRLAELGLDQTKLEKWASVASALQNLAIDYEPTGVVASIDVFVAIPLAGVAKNKQDWIDNKLSKWKDFSWSEPRIHDVDGAHYTMMGAEHVQSFQKKLKSAIAARGI</sequence>
<dbReference type="SUPFAM" id="SSF47336">
    <property type="entry name" value="ACP-like"/>
    <property type="match status" value="1"/>
</dbReference>
<dbReference type="Gene3D" id="3.30.300.30">
    <property type="match status" value="1"/>
</dbReference>
<evidence type="ECO:0000313" key="2">
    <source>
        <dbReference type="EMBL" id="CAF9930701.1"/>
    </source>
</evidence>
<proteinExistence type="predicted"/>
<keyword evidence="3" id="KW-1185">Reference proteome</keyword>
<evidence type="ECO:0000313" key="3">
    <source>
        <dbReference type="Proteomes" id="UP000664521"/>
    </source>
</evidence>
<evidence type="ECO:0000259" key="1">
    <source>
        <dbReference type="PROSITE" id="PS50075"/>
    </source>
</evidence>
<dbReference type="InterPro" id="IPR042099">
    <property type="entry name" value="ANL_N_sf"/>
</dbReference>
<organism evidence="2 3">
    <name type="scientific">Heterodermia speciosa</name>
    <dbReference type="NCBI Taxonomy" id="116794"/>
    <lineage>
        <taxon>Eukaryota</taxon>
        <taxon>Fungi</taxon>
        <taxon>Dikarya</taxon>
        <taxon>Ascomycota</taxon>
        <taxon>Pezizomycotina</taxon>
        <taxon>Lecanoromycetes</taxon>
        <taxon>OSLEUM clade</taxon>
        <taxon>Lecanoromycetidae</taxon>
        <taxon>Caliciales</taxon>
        <taxon>Physciaceae</taxon>
        <taxon>Heterodermia</taxon>
    </lineage>
</organism>
<accession>A0A8H3FR62</accession>
<dbReference type="InterPro" id="IPR009081">
    <property type="entry name" value="PP-bd_ACP"/>
</dbReference>
<dbReference type="Pfam" id="PF00550">
    <property type="entry name" value="PP-binding"/>
    <property type="match status" value="1"/>
</dbReference>
<dbReference type="SUPFAM" id="SSF53474">
    <property type="entry name" value="alpha/beta-Hydrolases"/>
    <property type="match status" value="1"/>
</dbReference>
<feature type="domain" description="Carrier" evidence="1">
    <location>
        <begin position="559"/>
        <end position="638"/>
    </location>
</feature>
<dbReference type="Gene3D" id="1.10.1200.10">
    <property type="entry name" value="ACP-like"/>
    <property type="match status" value="1"/>
</dbReference>
<dbReference type="InterPro" id="IPR045851">
    <property type="entry name" value="AMP-bd_C_sf"/>
</dbReference>
<dbReference type="InterPro" id="IPR020845">
    <property type="entry name" value="AMP-binding_CS"/>
</dbReference>
<dbReference type="Pfam" id="PF00975">
    <property type="entry name" value="Thioesterase"/>
    <property type="match status" value="1"/>
</dbReference>
<reference evidence="2" key="1">
    <citation type="submission" date="2021-03" db="EMBL/GenBank/DDBJ databases">
        <authorList>
            <person name="Tagirdzhanova G."/>
        </authorList>
    </citation>
    <scope>NUCLEOTIDE SEQUENCE</scope>
</reference>
<comment type="caution">
    <text evidence="2">The sequence shown here is derived from an EMBL/GenBank/DDBJ whole genome shotgun (WGS) entry which is preliminary data.</text>
</comment>
<dbReference type="Gene3D" id="3.40.50.1820">
    <property type="entry name" value="alpha/beta hydrolase"/>
    <property type="match status" value="1"/>
</dbReference>
<dbReference type="Proteomes" id="UP000664521">
    <property type="component" value="Unassembled WGS sequence"/>
</dbReference>
<name>A0A8H3FR62_9LECA</name>
<dbReference type="GO" id="GO:0031957">
    <property type="term" value="F:very long-chain fatty acid-CoA ligase activity"/>
    <property type="evidence" value="ECO:0007669"/>
    <property type="project" value="TreeGrafter"/>
</dbReference>